<dbReference type="STRING" id="317577.GCA_000419625_03173"/>
<proteinExistence type="predicted"/>
<feature type="transmembrane region" description="Helical" evidence="7">
    <location>
        <begin position="350"/>
        <end position="372"/>
    </location>
</feature>
<dbReference type="InterPro" id="IPR036259">
    <property type="entry name" value="MFS_trans_sf"/>
</dbReference>
<feature type="transmembrane region" description="Helical" evidence="7">
    <location>
        <begin position="12"/>
        <end position="36"/>
    </location>
</feature>
<dbReference type="RefSeq" id="WP_027463737.1">
    <property type="nucleotide sequence ID" value="NZ_CP021082.1"/>
</dbReference>
<feature type="transmembrane region" description="Helical" evidence="7">
    <location>
        <begin position="263"/>
        <end position="284"/>
    </location>
</feature>
<comment type="subcellular location">
    <subcellularLocation>
        <location evidence="1">Cell membrane</location>
        <topology evidence="1">Multi-pass membrane protein</topology>
    </subcellularLocation>
</comment>
<dbReference type="PROSITE" id="PS50850">
    <property type="entry name" value="MFS"/>
    <property type="match status" value="1"/>
</dbReference>
<feature type="transmembrane region" description="Helical" evidence="7">
    <location>
        <begin position="79"/>
        <end position="103"/>
    </location>
</feature>
<evidence type="ECO:0000256" key="3">
    <source>
        <dbReference type="ARBA" id="ARBA00022475"/>
    </source>
</evidence>
<feature type="transmembrane region" description="Helical" evidence="7">
    <location>
        <begin position="42"/>
        <end position="67"/>
    </location>
</feature>
<keyword evidence="4 7" id="KW-0812">Transmembrane</keyword>
<evidence type="ECO:0000256" key="1">
    <source>
        <dbReference type="ARBA" id="ARBA00004651"/>
    </source>
</evidence>
<evidence type="ECO:0000313" key="9">
    <source>
        <dbReference type="EMBL" id="ASN82518.1"/>
    </source>
</evidence>
<evidence type="ECO:0000259" key="8">
    <source>
        <dbReference type="PROSITE" id="PS50850"/>
    </source>
</evidence>
<keyword evidence="2" id="KW-0813">Transport</keyword>
<accession>A0A221T0T8</accession>
<evidence type="ECO:0000256" key="4">
    <source>
        <dbReference type="ARBA" id="ARBA00022692"/>
    </source>
</evidence>
<name>A0A221T0T8_9DEIO</name>
<dbReference type="PANTHER" id="PTHR23513:SF18">
    <property type="entry name" value="INTEGRAL MEMBRANE PROTEIN"/>
    <property type="match status" value="1"/>
</dbReference>
<evidence type="ECO:0000256" key="6">
    <source>
        <dbReference type="ARBA" id="ARBA00023136"/>
    </source>
</evidence>
<dbReference type="Pfam" id="PF05977">
    <property type="entry name" value="MFS_3"/>
    <property type="match status" value="1"/>
</dbReference>
<feature type="transmembrane region" description="Helical" evidence="7">
    <location>
        <begin position="378"/>
        <end position="400"/>
    </location>
</feature>
<feature type="transmembrane region" description="Helical" evidence="7">
    <location>
        <begin position="291"/>
        <end position="310"/>
    </location>
</feature>
<feature type="domain" description="Major facilitator superfamily (MFS) profile" evidence="8">
    <location>
        <begin position="1"/>
        <end position="404"/>
    </location>
</feature>
<dbReference type="GO" id="GO:0022857">
    <property type="term" value="F:transmembrane transporter activity"/>
    <property type="evidence" value="ECO:0007669"/>
    <property type="project" value="InterPro"/>
</dbReference>
<dbReference type="KEGG" id="dfc:DFI_15160"/>
<keyword evidence="6 7" id="KW-0472">Membrane</keyword>
<dbReference type="EMBL" id="CP021082">
    <property type="protein sequence ID" value="ASN82518.1"/>
    <property type="molecule type" value="Genomic_DNA"/>
</dbReference>
<dbReference type="CDD" id="cd06173">
    <property type="entry name" value="MFS_MefA_like"/>
    <property type="match status" value="1"/>
</dbReference>
<dbReference type="SUPFAM" id="SSF103473">
    <property type="entry name" value="MFS general substrate transporter"/>
    <property type="match status" value="1"/>
</dbReference>
<dbReference type="InterPro" id="IPR020846">
    <property type="entry name" value="MFS_dom"/>
</dbReference>
<protein>
    <submittedName>
        <fullName evidence="9">MFS transporter</fullName>
    </submittedName>
</protein>
<dbReference type="GO" id="GO:0005886">
    <property type="term" value="C:plasma membrane"/>
    <property type="evidence" value="ECO:0007669"/>
    <property type="project" value="UniProtKB-SubCell"/>
</dbReference>
<feature type="transmembrane region" description="Helical" evidence="7">
    <location>
        <begin position="153"/>
        <end position="183"/>
    </location>
</feature>
<feature type="transmembrane region" description="Helical" evidence="7">
    <location>
        <begin position="224"/>
        <end position="243"/>
    </location>
</feature>
<keyword evidence="9" id="KW-0614">Plasmid</keyword>
<evidence type="ECO:0000256" key="5">
    <source>
        <dbReference type="ARBA" id="ARBA00022989"/>
    </source>
</evidence>
<dbReference type="PANTHER" id="PTHR23513">
    <property type="entry name" value="INTEGRAL MEMBRANE EFFLUX PROTEIN-RELATED"/>
    <property type="match status" value="1"/>
</dbReference>
<dbReference type="AlphaFoldDB" id="A0A221T0T8"/>
<evidence type="ECO:0000256" key="7">
    <source>
        <dbReference type="SAM" id="Phobius"/>
    </source>
</evidence>
<gene>
    <name evidence="9" type="ORF">DFI_15160</name>
</gene>
<geneLocation type="plasmid" evidence="10">
    <name>pdfi1</name>
</geneLocation>
<feature type="transmembrane region" description="Helical" evidence="7">
    <location>
        <begin position="316"/>
        <end position="338"/>
    </location>
</feature>
<evidence type="ECO:0000256" key="2">
    <source>
        <dbReference type="ARBA" id="ARBA00022448"/>
    </source>
</evidence>
<dbReference type="Proteomes" id="UP000259030">
    <property type="component" value="Plasmid pDFI1"/>
</dbReference>
<keyword evidence="3" id="KW-1003">Cell membrane</keyword>
<keyword evidence="10" id="KW-1185">Reference proteome</keyword>
<reference evidence="9 10" key="1">
    <citation type="submission" date="2017-05" db="EMBL/GenBank/DDBJ databases">
        <title>The complete genome sequence of Deinococcus ficus isolated from the rhizosphere of the Ficus religiosa L. in Taiwan.</title>
        <authorList>
            <person name="Wu K.-M."/>
            <person name="Liao T.-L."/>
            <person name="Liu Y.-M."/>
            <person name="Young C.-C."/>
            <person name="Tsai S.-F."/>
        </authorList>
    </citation>
    <scope>NUCLEOTIDE SEQUENCE [LARGE SCALE GENOMIC DNA]</scope>
    <source>
        <strain evidence="9 10">CC-FR2-10</strain>
        <plasmid evidence="10">pdfi1</plasmid>
    </source>
</reference>
<sequence>MLSTLTLPDFRKLWLGEVISLIGDRALLLALPYFLYQETGSTLATALLALSYYLPGLLFSSFAGVLADRWDRRRVLVTTHLLQAALIGLLALAPLPGLMWVAYAVTFAELTISTLSAPVAGALLPTLVPGPQLVQANSALSFGMTSARLLGPVIGGVLIAAAGIPGVVLFDAASFLIAALSFFRLRVVPLVARPGDLPSPTLFGTWRSMGQEWRSGLRVVRQRPVILTLMAVLSITSLGGTLIDPFYMPFLMSIIHADAETIGRLSALGGLGAVLGSATASWLGSRVSTRTLTGLGTLLVGLLMLRIYTLTTLPPLYVLVPLLGIPMIVSNVAMSTMIQRATPEAFRGRVYGTLGTTNAFVGVLATAAAGVIGPIAGIVPMLVTAASLTILGGCVALAFLPAEADEDEACTQAASART</sequence>
<organism evidence="9 10">
    <name type="scientific">Deinococcus ficus</name>
    <dbReference type="NCBI Taxonomy" id="317577"/>
    <lineage>
        <taxon>Bacteria</taxon>
        <taxon>Thermotogati</taxon>
        <taxon>Deinococcota</taxon>
        <taxon>Deinococci</taxon>
        <taxon>Deinococcales</taxon>
        <taxon>Deinococcaceae</taxon>
        <taxon>Deinococcus</taxon>
    </lineage>
</organism>
<dbReference type="Gene3D" id="1.20.1250.20">
    <property type="entry name" value="MFS general substrate transporter like domains"/>
    <property type="match status" value="1"/>
</dbReference>
<dbReference type="InterPro" id="IPR010290">
    <property type="entry name" value="TM_effector"/>
</dbReference>
<evidence type="ECO:0000313" key="10">
    <source>
        <dbReference type="Proteomes" id="UP000259030"/>
    </source>
</evidence>
<keyword evidence="5 7" id="KW-1133">Transmembrane helix</keyword>